<name>A0ABS9CT80_9RHOB</name>
<reference evidence="2 3" key="1">
    <citation type="submission" date="2022-01" db="EMBL/GenBank/DDBJ databases">
        <title>Octadecabacter sp. nov., isolated from a marine alga.</title>
        <authorList>
            <person name="Jin M.S."/>
            <person name="Kim H.M."/>
            <person name="Han D.M."/>
            <person name="Jung J.J."/>
            <person name="Jeon C.O."/>
        </authorList>
    </citation>
    <scope>NUCLEOTIDE SEQUENCE [LARGE SCALE GENOMIC DNA]</scope>
    <source>
        <strain evidence="2 3">G9-8</strain>
    </source>
</reference>
<dbReference type="RefSeq" id="WP_235223756.1">
    <property type="nucleotide sequence ID" value="NZ_JAKGAQ010000001.1"/>
</dbReference>
<accession>A0ABS9CT80</accession>
<sequence length="108" mass="11379">MFKTLTIAAAAIAASATFASADSYISNFVLEQDNPQQVELGTVRADGNGVVEVYTFHKGEIGALIGSEAVMAGANTDVDVDINRVDTDAIAILKVNGEIVDTQELEFN</sequence>
<feature type="chain" id="PRO_5047331702" evidence="1">
    <location>
        <begin position="22"/>
        <end position="108"/>
    </location>
</feature>
<protein>
    <submittedName>
        <fullName evidence="2">Uncharacterized protein</fullName>
    </submittedName>
</protein>
<proteinExistence type="predicted"/>
<organism evidence="2 3">
    <name type="scientific">Octadecabacter dasysiphoniae</name>
    <dbReference type="NCBI Taxonomy" id="2909341"/>
    <lineage>
        <taxon>Bacteria</taxon>
        <taxon>Pseudomonadati</taxon>
        <taxon>Pseudomonadota</taxon>
        <taxon>Alphaproteobacteria</taxon>
        <taxon>Rhodobacterales</taxon>
        <taxon>Roseobacteraceae</taxon>
        <taxon>Octadecabacter</taxon>
    </lineage>
</organism>
<evidence type="ECO:0000256" key="1">
    <source>
        <dbReference type="SAM" id="SignalP"/>
    </source>
</evidence>
<dbReference type="EMBL" id="JAKGAQ010000001">
    <property type="protein sequence ID" value="MCF2869624.1"/>
    <property type="molecule type" value="Genomic_DNA"/>
</dbReference>
<evidence type="ECO:0000313" key="2">
    <source>
        <dbReference type="EMBL" id="MCF2869624.1"/>
    </source>
</evidence>
<feature type="signal peptide" evidence="1">
    <location>
        <begin position="1"/>
        <end position="21"/>
    </location>
</feature>
<gene>
    <name evidence="2" type="ORF">L0664_00975</name>
</gene>
<dbReference type="Proteomes" id="UP001200557">
    <property type="component" value="Unassembled WGS sequence"/>
</dbReference>
<keyword evidence="1" id="KW-0732">Signal</keyword>
<keyword evidence="3" id="KW-1185">Reference proteome</keyword>
<evidence type="ECO:0000313" key="3">
    <source>
        <dbReference type="Proteomes" id="UP001200557"/>
    </source>
</evidence>
<comment type="caution">
    <text evidence="2">The sequence shown here is derived from an EMBL/GenBank/DDBJ whole genome shotgun (WGS) entry which is preliminary data.</text>
</comment>